<dbReference type="STRING" id="1465490.SAMN05444277_101556"/>
<dbReference type="GO" id="GO:0000160">
    <property type="term" value="P:phosphorelay signal transduction system"/>
    <property type="evidence" value="ECO:0007669"/>
    <property type="project" value="InterPro"/>
</dbReference>
<keyword evidence="4" id="KW-1185">Reference proteome</keyword>
<evidence type="ECO:0000256" key="1">
    <source>
        <dbReference type="PROSITE-ProRule" id="PRU00169"/>
    </source>
</evidence>
<dbReference type="EMBL" id="FOXQ01000001">
    <property type="protein sequence ID" value="SFP65081.1"/>
    <property type="molecule type" value="Genomic_DNA"/>
</dbReference>
<dbReference type="InterPro" id="IPR001789">
    <property type="entry name" value="Sig_transdc_resp-reg_receiver"/>
</dbReference>
<sequence>MVQAPTLLLIDDDADDQEIFSIALQNISTLIRFVISDNCKEALEKLTKDKMFKPDFIFLDLNMPGMSGSQCLAEIKKQKRLKHIPVIIYTTSSGQRDKEETKKLGANYFLTKPTDINKLITILKKILSGEEKFVEAQ</sequence>
<dbReference type="Pfam" id="PF00072">
    <property type="entry name" value="Response_reg"/>
    <property type="match status" value="1"/>
</dbReference>
<gene>
    <name evidence="3" type="ORF">SAMN05444277_101556</name>
</gene>
<name>A0A1I5S3C2_9BACT</name>
<dbReference type="OrthoDB" id="7631574at2"/>
<proteinExistence type="predicted"/>
<dbReference type="SUPFAM" id="SSF52172">
    <property type="entry name" value="CheY-like"/>
    <property type="match status" value="1"/>
</dbReference>
<dbReference type="SMART" id="SM00448">
    <property type="entry name" value="REC"/>
    <property type="match status" value="1"/>
</dbReference>
<protein>
    <submittedName>
        <fullName evidence="3">Response regulator receiver domain-containing protein</fullName>
    </submittedName>
</protein>
<keyword evidence="1" id="KW-0597">Phosphoprotein</keyword>
<dbReference type="InterPro" id="IPR052893">
    <property type="entry name" value="TCS_response_regulator"/>
</dbReference>
<reference evidence="3 4" key="1">
    <citation type="submission" date="2016-10" db="EMBL/GenBank/DDBJ databases">
        <authorList>
            <person name="de Groot N.N."/>
        </authorList>
    </citation>
    <scope>NUCLEOTIDE SEQUENCE [LARGE SCALE GENOMIC DNA]</scope>
    <source>
        <strain evidence="3 4">DSM 28286</strain>
    </source>
</reference>
<evidence type="ECO:0000313" key="3">
    <source>
        <dbReference type="EMBL" id="SFP65081.1"/>
    </source>
</evidence>
<dbReference type="AlphaFoldDB" id="A0A1I5S3C2"/>
<dbReference type="InterPro" id="IPR011006">
    <property type="entry name" value="CheY-like_superfamily"/>
</dbReference>
<evidence type="ECO:0000259" key="2">
    <source>
        <dbReference type="PROSITE" id="PS50110"/>
    </source>
</evidence>
<dbReference type="PROSITE" id="PS50110">
    <property type="entry name" value="RESPONSE_REGULATORY"/>
    <property type="match status" value="1"/>
</dbReference>
<accession>A0A1I5S3C2</accession>
<dbReference type="Proteomes" id="UP000199031">
    <property type="component" value="Unassembled WGS sequence"/>
</dbReference>
<dbReference type="RefSeq" id="WP_090654248.1">
    <property type="nucleotide sequence ID" value="NZ_FOXQ01000001.1"/>
</dbReference>
<evidence type="ECO:0000313" key="4">
    <source>
        <dbReference type="Proteomes" id="UP000199031"/>
    </source>
</evidence>
<feature type="modified residue" description="4-aspartylphosphate" evidence="1">
    <location>
        <position position="60"/>
    </location>
</feature>
<dbReference type="Gene3D" id="3.40.50.2300">
    <property type="match status" value="1"/>
</dbReference>
<dbReference type="PANTHER" id="PTHR44520">
    <property type="entry name" value="RESPONSE REGULATOR RCP1-RELATED"/>
    <property type="match status" value="1"/>
</dbReference>
<organism evidence="3 4">
    <name type="scientific">Parafilimonas terrae</name>
    <dbReference type="NCBI Taxonomy" id="1465490"/>
    <lineage>
        <taxon>Bacteria</taxon>
        <taxon>Pseudomonadati</taxon>
        <taxon>Bacteroidota</taxon>
        <taxon>Chitinophagia</taxon>
        <taxon>Chitinophagales</taxon>
        <taxon>Chitinophagaceae</taxon>
        <taxon>Parafilimonas</taxon>
    </lineage>
</organism>
<feature type="domain" description="Response regulatory" evidence="2">
    <location>
        <begin position="6"/>
        <end position="127"/>
    </location>
</feature>